<dbReference type="RefSeq" id="WP_101226397.1">
    <property type="nucleotide sequence ID" value="NZ_PISD01000061.1"/>
</dbReference>
<protein>
    <submittedName>
        <fullName evidence="4">Uncharacterized protein</fullName>
    </submittedName>
</protein>
<name>A0A2N0ZB00_9BACI</name>
<evidence type="ECO:0000256" key="2">
    <source>
        <dbReference type="SAM" id="Phobius"/>
    </source>
</evidence>
<evidence type="ECO:0000313" key="4">
    <source>
        <dbReference type="EMBL" id="PKG26691.1"/>
    </source>
</evidence>
<keyword evidence="2" id="KW-1133">Transmembrane helix</keyword>
<feature type="signal peptide" evidence="3">
    <location>
        <begin position="1"/>
        <end position="22"/>
    </location>
</feature>
<keyword evidence="2" id="KW-0812">Transmembrane</keyword>
<feature type="compositionally biased region" description="Low complexity" evidence="1">
    <location>
        <begin position="824"/>
        <end position="836"/>
    </location>
</feature>
<feature type="compositionally biased region" description="Polar residues" evidence="1">
    <location>
        <begin position="697"/>
        <end position="754"/>
    </location>
</feature>
<feature type="transmembrane region" description="Helical" evidence="2">
    <location>
        <begin position="98"/>
        <end position="125"/>
    </location>
</feature>
<dbReference type="InterPro" id="IPR058112">
    <property type="entry name" value="CD3337_EF1877-like"/>
</dbReference>
<keyword evidence="2" id="KW-0472">Membrane</keyword>
<feature type="region of interest" description="Disordered" evidence="1">
    <location>
        <begin position="533"/>
        <end position="556"/>
    </location>
</feature>
<feature type="transmembrane region" description="Helical" evidence="2">
    <location>
        <begin position="376"/>
        <end position="397"/>
    </location>
</feature>
<keyword evidence="3" id="KW-0732">Signal</keyword>
<comment type="caution">
    <text evidence="4">The sequence shown here is derived from an EMBL/GenBank/DDBJ whole genome shotgun (WGS) entry which is preliminary data.</text>
</comment>
<evidence type="ECO:0000313" key="5">
    <source>
        <dbReference type="Proteomes" id="UP000233343"/>
    </source>
</evidence>
<keyword evidence="5" id="KW-1185">Reference proteome</keyword>
<dbReference type="EMBL" id="PISD01000061">
    <property type="protein sequence ID" value="PKG26691.1"/>
    <property type="molecule type" value="Genomic_DNA"/>
</dbReference>
<reference evidence="4 5" key="1">
    <citation type="journal article" date="2010" name="Int. J. Syst. Evol. Microbiol.">
        <title>Bacillus horneckiae sp. nov., isolated from a spacecraft-assembly clean room.</title>
        <authorList>
            <person name="Vaishampayan P."/>
            <person name="Probst A."/>
            <person name="Krishnamurthi S."/>
            <person name="Ghosh S."/>
            <person name="Osman S."/>
            <person name="McDowall A."/>
            <person name="Ruckmani A."/>
            <person name="Mayilraj S."/>
            <person name="Venkateswaran K."/>
        </authorList>
    </citation>
    <scope>NUCLEOTIDE SEQUENCE [LARGE SCALE GENOMIC DNA]</scope>
    <source>
        <strain evidence="5">1PO1SC</strain>
    </source>
</reference>
<feature type="compositionally biased region" description="Basic and acidic residues" evidence="1">
    <location>
        <begin position="805"/>
        <end position="818"/>
    </location>
</feature>
<feature type="transmembrane region" description="Helical" evidence="2">
    <location>
        <begin position="417"/>
        <end position="434"/>
    </location>
</feature>
<feature type="chain" id="PRO_5038530914" evidence="3">
    <location>
        <begin position="23"/>
        <end position="852"/>
    </location>
</feature>
<organism evidence="4 5">
    <name type="scientific">Cytobacillus horneckiae</name>
    <dbReference type="NCBI Taxonomy" id="549687"/>
    <lineage>
        <taxon>Bacteria</taxon>
        <taxon>Bacillati</taxon>
        <taxon>Bacillota</taxon>
        <taxon>Bacilli</taxon>
        <taxon>Bacillales</taxon>
        <taxon>Bacillaceae</taxon>
        <taxon>Cytobacillus</taxon>
    </lineage>
</organism>
<sequence length="852" mass="93416">MKRVLKYLMLMFVILLSSITPINNVVLAEEKGELEFNSPQDPMFNGGKYGDYKDKDVYYTLDIVTPTEIEEKGFLDKMWDTLSLKFIGDSFSNGFHYAVFYGSLFFFHFNLFMTNVMLSVLNFAYDSNMINSLIGEVENVVTSMSGISESGFGSSGLFGGFLGIVSVLIGIYTLYQFIIKKATISAFSGFLKSIVALTVALLFFGNYSTIIKGVNDVSVEASGMILSGKAGTVVDKNSGNINNKTIKEDMNDNLFNTFVHKPYLMLQYGTTEESDIGSKRVSELLTKKTGSESRQEVALKEVTEKGNETLTYSRIMDRLNFTGVLMVANAINSLPVYLLSLSLVIFQFWFLIIAMVAPFALLWAALPNQFGVLKRYFFELSIPLVLKMAVSFLALLIFGMSEVIYSLSSLAGGAEGYLISSLIQAILLFTLFLLRKRIFSIFSVGSDLISNVRSEMSGTFVSPFKKLVGGAATVGGAVVGGAMAGPQGAVVGANMGSSVGNLATGDSGASEMARTAAMSMYTAQKLNKTKGANLELSDTNGNNMNASSQDVINRPSEDENIVNLNKNNSEESEHPNSDESNTNENWNSLLEAVQDQEKDNDNQVDNDFMNHGQEYSLEGNNEVIASSIEDAQQMNGSEDSPVHGQEYSLEGNNEVIASSIEDAQQMNRSEDSLASAQGYNLEGNNEVLAASMDSAQSNINNDDIPKGNQNHTLESQMPSNSNSLNNEVTKDQANNETSSNQHLNEVNTSNKPSTNDINNNIDNNNIRGQSNQQNFKLDNGYSQNNNPTLQETNQMASNNSNTTSEGKENNTIEHRSEVNPRSFNNINNNNNINNDINTHRDYTLESTNNQIN</sequence>
<gene>
    <name evidence="4" type="ORF">CWS20_22860</name>
</gene>
<feature type="compositionally biased region" description="Polar residues" evidence="1">
    <location>
        <begin position="536"/>
        <end position="551"/>
    </location>
</feature>
<dbReference type="Proteomes" id="UP000233343">
    <property type="component" value="Unassembled WGS sequence"/>
</dbReference>
<proteinExistence type="predicted"/>
<feature type="compositionally biased region" description="Low complexity" evidence="1">
    <location>
        <begin position="755"/>
        <end position="766"/>
    </location>
</feature>
<accession>A0A2N0ZB00</accession>
<feature type="region of interest" description="Disordered" evidence="1">
    <location>
        <begin position="697"/>
        <end position="852"/>
    </location>
</feature>
<dbReference type="AlphaFoldDB" id="A0A2N0ZB00"/>
<feature type="transmembrane region" description="Helical" evidence="2">
    <location>
        <begin position="319"/>
        <end position="338"/>
    </location>
</feature>
<feature type="transmembrane region" description="Helical" evidence="2">
    <location>
        <begin position="184"/>
        <end position="204"/>
    </location>
</feature>
<evidence type="ECO:0000256" key="3">
    <source>
        <dbReference type="SAM" id="SignalP"/>
    </source>
</evidence>
<dbReference type="NCBIfam" id="NF046089">
    <property type="entry name" value="CD3337_EF1877"/>
    <property type="match status" value="1"/>
</dbReference>
<feature type="transmembrane region" description="Helical" evidence="2">
    <location>
        <begin position="344"/>
        <end position="364"/>
    </location>
</feature>
<feature type="compositionally biased region" description="Polar residues" evidence="1">
    <location>
        <begin position="767"/>
        <end position="804"/>
    </location>
</feature>
<feature type="transmembrane region" description="Helical" evidence="2">
    <location>
        <begin position="157"/>
        <end position="178"/>
    </location>
</feature>
<evidence type="ECO:0000256" key="1">
    <source>
        <dbReference type="SAM" id="MobiDB-lite"/>
    </source>
</evidence>